<reference evidence="1 2" key="1">
    <citation type="submission" date="2022-08" db="EMBL/GenBank/DDBJ databases">
        <title>Paenibacillus endoradicis sp. nov., Paenibacillus radicibacter sp. nov and Paenibacillus pararadicis sp. nov., three cold-adapted plant growth-promoting bacteria isolated from root of Larix gmelinii in Great Khingan.</title>
        <authorList>
            <person name="Xue H."/>
        </authorList>
    </citation>
    <scope>NUCLEOTIDE SEQUENCE [LARGE SCALE GENOMIC DNA]</scope>
    <source>
        <strain evidence="1 2">N5-1-1-5</strain>
    </source>
</reference>
<organism evidence="1 2">
    <name type="scientific">Paenibacillus radicis</name>
    <name type="common">ex Xue et al. 2023</name>
    <dbReference type="NCBI Taxonomy" id="2972489"/>
    <lineage>
        <taxon>Bacteria</taxon>
        <taxon>Bacillati</taxon>
        <taxon>Bacillota</taxon>
        <taxon>Bacilli</taxon>
        <taxon>Bacillales</taxon>
        <taxon>Paenibacillaceae</taxon>
        <taxon>Paenibacillus</taxon>
    </lineage>
</organism>
<dbReference type="RefSeq" id="WP_258212472.1">
    <property type="nucleotide sequence ID" value="NZ_JANQBD010000003.1"/>
</dbReference>
<comment type="caution">
    <text evidence="1">The sequence shown here is derived from an EMBL/GenBank/DDBJ whole genome shotgun (WGS) entry which is preliminary data.</text>
</comment>
<sequence>MTKYQNFLNKLNKELESDNESLAIHIWSTDSFLKRMDPAQVEDWKEQFIMDIAQTKRDKS</sequence>
<proteinExistence type="predicted"/>
<dbReference type="Proteomes" id="UP001300012">
    <property type="component" value="Unassembled WGS sequence"/>
</dbReference>
<evidence type="ECO:0000313" key="1">
    <source>
        <dbReference type="EMBL" id="MCR8630875.1"/>
    </source>
</evidence>
<accession>A0ABT1YDN4</accession>
<keyword evidence="2" id="KW-1185">Reference proteome</keyword>
<evidence type="ECO:0000313" key="2">
    <source>
        <dbReference type="Proteomes" id="UP001300012"/>
    </source>
</evidence>
<dbReference type="EMBL" id="JANQBD010000003">
    <property type="protein sequence ID" value="MCR8630875.1"/>
    <property type="molecule type" value="Genomic_DNA"/>
</dbReference>
<gene>
    <name evidence="1" type="ORF">NV381_06630</name>
</gene>
<name>A0ABT1YDN4_9BACL</name>
<protein>
    <submittedName>
        <fullName evidence="1">Uncharacterized protein</fullName>
    </submittedName>
</protein>